<dbReference type="PANTHER" id="PTHR33884">
    <property type="entry name" value="UPF0410 PROTEIN YMGE"/>
    <property type="match status" value="1"/>
</dbReference>
<evidence type="ECO:0000313" key="8">
    <source>
        <dbReference type="EMBL" id="GHH81281.1"/>
    </source>
</evidence>
<keyword evidence="4 7" id="KW-0812">Transmembrane</keyword>
<name>A0A919L3F4_9ACTN</name>
<keyword evidence="3" id="KW-1003">Cell membrane</keyword>
<evidence type="ECO:0000256" key="6">
    <source>
        <dbReference type="ARBA" id="ARBA00023136"/>
    </source>
</evidence>
<evidence type="ECO:0000256" key="4">
    <source>
        <dbReference type="ARBA" id="ARBA00022692"/>
    </source>
</evidence>
<keyword evidence="5 7" id="KW-1133">Transmembrane helix</keyword>
<dbReference type="Proteomes" id="UP000617734">
    <property type="component" value="Unassembled WGS sequence"/>
</dbReference>
<proteinExistence type="inferred from homology"/>
<evidence type="ECO:0000256" key="5">
    <source>
        <dbReference type="ARBA" id="ARBA00022989"/>
    </source>
</evidence>
<feature type="transmembrane region" description="Helical" evidence="7">
    <location>
        <begin position="39"/>
        <end position="64"/>
    </location>
</feature>
<evidence type="ECO:0000256" key="1">
    <source>
        <dbReference type="ARBA" id="ARBA00004651"/>
    </source>
</evidence>
<keyword evidence="9" id="KW-1185">Reference proteome</keyword>
<feature type="transmembrane region" description="Helical" evidence="7">
    <location>
        <begin position="76"/>
        <end position="94"/>
    </location>
</feature>
<dbReference type="AlphaFoldDB" id="A0A919L3F4"/>
<gene>
    <name evidence="8" type="ORF">GCM10018781_63580</name>
</gene>
<evidence type="ECO:0000256" key="3">
    <source>
        <dbReference type="ARBA" id="ARBA00022475"/>
    </source>
</evidence>
<comment type="caution">
    <text evidence="8">The sequence shown here is derived from an EMBL/GenBank/DDBJ whole genome shotgun (WGS) entry which is preliminary data.</text>
</comment>
<reference evidence="8" key="2">
    <citation type="submission" date="2020-09" db="EMBL/GenBank/DDBJ databases">
        <authorList>
            <person name="Sun Q."/>
            <person name="Ohkuma M."/>
        </authorList>
    </citation>
    <scope>NUCLEOTIDE SEQUENCE</scope>
    <source>
        <strain evidence="8">JCM 4646</strain>
    </source>
</reference>
<evidence type="ECO:0000256" key="7">
    <source>
        <dbReference type="SAM" id="Phobius"/>
    </source>
</evidence>
<keyword evidence="6 7" id="KW-0472">Membrane</keyword>
<comment type="similarity">
    <text evidence="2">Belongs to the UPF0410 family.</text>
</comment>
<feature type="transmembrane region" description="Helical" evidence="7">
    <location>
        <begin position="12"/>
        <end position="33"/>
    </location>
</feature>
<protein>
    <submittedName>
        <fullName evidence="8">Signal peptidase</fullName>
    </submittedName>
</protein>
<evidence type="ECO:0000256" key="2">
    <source>
        <dbReference type="ARBA" id="ARBA00011006"/>
    </source>
</evidence>
<dbReference type="GO" id="GO:0005886">
    <property type="term" value="C:plasma membrane"/>
    <property type="evidence" value="ECO:0007669"/>
    <property type="project" value="UniProtKB-SubCell"/>
</dbReference>
<sequence>MPWLAKDRRTIVFQLLWILLIGFILGVLAKLLLRGPQSIPWWLTMILGAVGALLGNAVAGWIGVAHTSGIDWTRHALQIGFAVLLVALVAPAWGSRKAGR</sequence>
<accession>A0A919L3F4</accession>
<dbReference type="EMBL" id="BNBO01000052">
    <property type="protein sequence ID" value="GHH81281.1"/>
    <property type="molecule type" value="Genomic_DNA"/>
</dbReference>
<evidence type="ECO:0000313" key="9">
    <source>
        <dbReference type="Proteomes" id="UP000617734"/>
    </source>
</evidence>
<organism evidence="8 9">
    <name type="scientific">Kitasatospora indigofera</name>
    <dbReference type="NCBI Taxonomy" id="67307"/>
    <lineage>
        <taxon>Bacteria</taxon>
        <taxon>Bacillati</taxon>
        <taxon>Actinomycetota</taxon>
        <taxon>Actinomycetes</taxon>
        <taxon>Kitasatosporales</taxon>
        <taxon>Streptomycetaceae</taxon>
        <taxon>Kitasatospora</taxon>
    </lineage>
</organism>
<reference evidence="8" key="1">
    <citation type="journal article" date="2014" name="Int. J. Syst. Evol. Microbiol.">
        <title>Complete genome sequence of Corynebacterium casei LMG S-19264T (=DSM 44701T), isolated from a smear-ripened cheese.</title>
        <authorList>
            <consortium name="US DOE Joint Genome Institute (JGI-PGF)"/>
            <person name="Walter F."/>
            <person name="Albersmeier A."/>
            <person name="Kalinowski J."/>
            <person name="Ruckert C."/>
        </authorList>
    </citation>
    <scope>NUCLEOTIDE SEQUENCE</scope>
    <source>
        <strain evidence="8">JCM 4646</strain>
    </source>
</reference>
<dbReference type="PANTHER" id="PTHR33884:SF3">
    <property type="entry name" value="UPF0410 PROTEIN YMGE"/>
    <property type="match status" value="1"/>
</dbReference>
<dbReference type="InterPro" id="IPR007341">
    <property type="entry name" value="Transgly_assoc"/>
</dbReference>
<comment type="subcellular location">
    <subcellularLocation>
        <location evidence="1">Cell membrane</location>
        <topology evidence="1">Multi-pass membrane protein</topology>
    </subcellularLocation>
</comment>